<dbReference type="InterPro" id="IPR019873">
    <property type="entry name" value="DapH"/>
</dbReference>
<organism evidence="9 10">
    <name type="scientific">Sediminibacillus albus</name>
    <dbReference type="NCBI Taxonomy" id="407036"/>
    <lineage>
        <taxon>Bacteria</taxon>
        <taxon>Bacillati</taxon>
        <taxon>Bacillota</taxon>
        <taxon>Bacilli</taxon>
        <taxon>Bacillales</taxon>
        <taxon>Bacillaceae</taxon>
        <taxon>Sediminibacillus</taxon>
    </lineage>
</organism>
<dbReference type="InterPro" id="IPR013710">
    <property type="entry name" value="DapH_N"/>
</dbReference>
<evidence type="ECO:0000313" key="10">
    <source>
        <dbReference type="Proteomes" id="UP000198694"/>
    </source>
</evidence>
<comment type="similarity">
    <text evidence="7">Belongs to the transferase hexapeptide repeat family. DapH subfamily.</text>
</comment>
<keyword evidence="1 7" id="KW-0028">Amino-acid biosynthesis</keyword>
<feature type="domain" description="2,3,4,5-tetrahydropyridine-2,6-dicarboxylate N-acetyltransferase N-terminal" evidence="8">
    <location>
        <begin position="4"/>
        <end position="88"/>
    </location>
</feature>
<comment type="pathway">
    <text evidence="7">Amino-acid biosynthesis; L-lysine biosynthesis via DAP pathway; LL-2,6-diaminopimelate from (S)-tetrahydrodipicolinate (acetylase route): step 1/3.</text>
</comment>
<comment type="catalytic activity">
    <reaction evidence="7">
        <text>(S)-2,3,4,5-tetrahydrodipicolinate + acetyl-CoA + H2O = L-2-acetamido-6-oxoheptanedioate + CoA</text>
        <dbReference type="Rhea" id="RHEA:13085"/>
        <dbReference type="ChEBI" id="CHEBI:15377"/>
        <dbReference type="ChEBI" id="CHEBI:16845"/>
        <dbReference type="ChEBI" id="CHEBI:57287"/>
        <dbReference type="ChEBI" id="CHEBI:57288"/>
        <dbReference type="ChEBI" id="CHEBI:58117"/>
        <dbReference type="EC" id="2.3.1.89"/>
    </reaction>
</comment>
<dbReference type="Pfam" id="PF14602">
    <property type="entry name" value="Hexapep_2"/>
    <property type="match status" value="1"/>
</dbReference>
<evidence type="ECO:0000256" key="1">
    <source>
        <dbReference type="ARBA" id="ARBA00022605"/>
    </source>
</evidence>
<dbReference type="PANTHER" id="PTHR43300">
    <property type="entry name" value="ACETYLTRANSFERASE"/>
    <property type="match status" value="1"/>
</dbReference>
<dbReference type="InterPro" id="IPR018357">
    <property type="entry name" value="Hexapep_transf_CS"/>
</dbReference>
<evidence type="ECO:0000256" key="7">
    <source>
        <dbReference type="HAMAP-Rule" id="MF_01691"/>
    </source>
</evidence>
<dbReference type="PROSITE" id="PS00101">
    <property type="entry name" value="HEXAPEP_TRANSFERASES"/>
    <property type="match status" value="1"/>
</dbReference>
<dbReference type="UniPathway" id="UPA00034">
    <property type="reaction ID" value="UER00022"/>
</dbReference>
<evidence type="ECO:0000256" key="3">
    <source>
        <dbReference type="ARBA" id="ARBA00022737"/>
    </source>
</evidence>
<evidence type="ECO:0000256" key="5">
    <source>
        <dbReference type="ARBA" id="ARBA00023154"/>
    </source>
</evidence>
<dbReference type="HAMAP" id="MF_01691">
    <property type="entry name" value="DapH"/>
    <property type="match status" value="1"/>
</dbReference>
<evidence type="ECO:0000259" key="8">
    <source>
        <dbReference type="Pfam" id="PF08503"/>
    </source>
</evidence>
<gene>
    <name evidence="7" type="primary">dapH</name>
    <name evidence="9" type="ORF">SAMN05216243_0684</name>
</gene>
<dbReference type="EMBL" id="FNFL01000001">
    <property type="protein sequence ID" value="SDJ75683.1"/>
    <property type="molecule type" value="Genomic_DNA"/>
</dbReference>
<name>A0A1G8WBS2_9BACI</name>
<dbReference type="Gene3D" id="2.160.10.10">
    <property type="entry name" value="Hexapeptide repeat proteins"/>
    <property type="match status" value="1"/>
</dbReference>
<dbReference type="Gene3D" id="3.30.70.250">
    <property type="entry name" value="Malonyl-CoA ACP transacylase, ACP-binding"/>
    <property type="match status" value="1"/>
</dbReference>
<dbReference type="STRING" id="407036.SAMN05216243_0684"/>
<evidence type="ECO:0000256" key="2">
    <source>
        <dbReference type="ARBA" id="ARBA00022679"/>
    </source>
</evidence>
<evidence type="ECO:0000256" key="4">
    <source>
        <dbReference type="ARBA" id="ARBA00022915"/>
    </source>
</evidence>
<dbReference type="CDD" id="cd03350">
    <property type="entry name" value="LbH_THP_succinylT"/>
    <property type="match status" value="1"/>
</dbReference>
<keyword evidence="5 7" id="KW-0457">Lysine biosynthesis</keyword>
<dbReference type="InterPro" id="IPR001451">
    <property type="entry name" value="Hexapep"/>
</dbReference>
<dbReference type="Proteomes" id="UP000198694">
    <property type="component" value="Unassembled WGS sequence"/>
</dbReference>
<dbReference type="SUPFAM" id="SSF51161">
    <property type="entry name" value="Trimeric LpxA-like enzymes"/>
    <property type="match status" value="1"/>
</dbReference>
<proteinExistence type="inferred from homology"/>
<dbReference type="NCBIfam" id="TIGR03532">
    <property type="entry name" value="DapD_Ac"/>
    <property type="match status" value="1"/>
</dbReference>
<keyword evidence="4 7" id="KW-0220">Diaminopimelate biosynthesis</keyword>
<protein>
    <recommendedName>
        <fullName evidence="7">2,3,4,5-tetrahydropyridine-2,6-dicarboxylate N-acetyltransferase</fullName>
        <ecNumber evidence="7">2.3.1.89</ecNumber>
    </recommendedName>
    <alternativeName>
        <fullName evidence="7">Tetrahydrodipicolinate N-acetyltransferase</fullName>
        <shortName evidence="7">THP acetyltransferase</shortName>
        <shortName evidence="7">Tetrahydropicolinate acetylase</shortName>
    </alternativeName>
</protein>
<dbReference type="GO" id="GO:0047200">
    <property type="term" value="F:tetrahydrodipicolinate N-acetyltransferase activity"/>
    <property type="evidence" value="ECO:0007669"/>
    <property type="project" value="UniProtKB-UniRule"/>
</dbReference>
<evidence type="ECO:0000256" key="6">
    <source>
        <dbReference type="ARBA" id="ARBA00023315"/>
    </source>
</evidence>
<dbReference type="OrthoDB" id="9788080at2"/>
<accession>A0A1G8WBS2</accession>
<dbReference type="GO" id="GO:0009089">
    <property type="term" value="P:lysine biosynthetic process via diaminopimelate"/>
    <property type="evidence" value="ECO:0007669"/>
    <property type="project" value="UniProtKB-UniRule"/>
</dbReference>
<dbReference type="EC" id="2.3.1.89" evidence="7"/>
<keyword evidence="6 7" id="KW-0012">Acyltransferase</keyword>
<keyword evidence="3 7" id="KW-0677">Repeat</keyword>
<evidence type="ECO:0000313" key="9">
    <source>
        <dbReference type="EMBL" id="SDJ75683.1"/>
    </source>
</evidence>
<dbReference type="InterPro" id="IPR011004">
    <property type="entry name" value="Trimer_LpxA-like_sf"/>
</dbReference>
<sequence length="240" mass="25523">MKMMDANEIISFISNSNKSTPVKVYIKGNQLNTLDFGEKVQDFVDEKTGVLFGEWKDIQPVLHTYENKIEDYVLENDRRNSAIPLLDLKQVNARIEPGAVIRDQVEIGDGCVIMMGAMINIGSVVGEGTMIDMNVTLGGRATVGKNCHIGAGAVLAGVIEPPSAKPVVIEDGVVIGANAVVLEGVTVGEGAVVAAGAIVTKDVPANTLVAGTPAKVLKEIDDQTKAKTEIKAELRKLDQE</sequence>
<dbReference type="InterPro" id="IPR050179">
    <property type="entry name" value="Trans_hexapeptide_repeat"/>
</dbReference>
<dbReference type="PANTHER" id="PTHR43300:SF10">
    <property type="entry name" value="2,3,4,5-TETRAHYDROPYRIDINE-2,6-DICARBOXYLATE N-ACETYLTRANSFERASE"/>
    <property type="match status" value="1"/>
</dbReference>
<dbReference type="AlphaFoldDB" id="A0A1G8WBS2"/>
<comment type="function">
    <text evidence="7">Catalyzes the transfer of an acetyl group from acetyl-CoA to tetrahydrodipicolinate.</text>
</comment>
<dbReference type="Pfam" id="PF00132">
    <property type="entry name" value="Hexapep"/>
    <property type="match status" value="2"/>
</dbReference>
<dbReference type="Pfam" id="PF08503">
    <property type="entry name" value="DapH_N"/>
    <property type="match status" value="1"/>
</dbReference>
<keyword evidence="2 7" id="KW-0808">Transferase</keyword>
<dbReference type="GO" id="GO:0019877">
    <property type="term" value="P:diaminopimelate biosynthetic process"/>
    <property type="evidence" value="ECO:0007669"/>
    <property type="project" value="UniProtKB-UniRule"/>
</dbReference>
<reference evidence="9 10" key="1">
    <citation type="submission" date="2016-10" db="EMBL/GenBank/DDBJ databases">
        <authorList>
            <person name="de Groot N.N."/>
        </authorList>
    </citation>
    <scope>NUCLEOTIDE SEQUENCE [LARGE SCALE GENOMIC DNA]</scope>
    <source>
        <strain evidence="9 10">CGMCC 1.6502</strain>
    </source>
</reference>
<dbReference type="RefSeq" id="WP_093211064.1">
    <property type="nucleotide sequence ID" value="NZ_FNFL01000001.1"/>
</dbReference>
<keyword evidence="10" id="KW-1185">Reference proteome</keyword>